<sequence>MEVVRNNFLEVMAQKSESVTGVGTRADLISDDLSDGYHLTTEDSQRLRNIEQALQEQRQLLETIASQSHQVLQLVSLINFLPLLHLNSSESQRDISSRH</sequence>
<evidence type="ECO:0000313" key="3">
    <source>
        <dbReference type="WBParaSite" id="BTMF_0001541401-mRNA-1"/>
    </source>
</evidence>
<keyword evidence="2" id="KW-1185">Reference proteome</keyword>
<evidence type="ECO:0000313" key="2">
    <source>
        <dbReference type="Proteomes" id="UP000280834"/>
    </source>
</evidence>
<proteinExistence type="predicted"/>
<name>A0A0R3R5X0_9BILA</name>
<gene>
    <name evidence="1" type="ORF">BTMF_LOCUS13406</name>
</gene>
<dbReference type="WBParaSite" id="BTMF_0001541401-mRNA-1">
    <property type="protein sequence ID" value="BTMF_0001541401-mRNA-1"/>
    <property type="gene ID" value="BTMF_0001541401"/>
</dbReference>
<reference evidence="1 2" key="2">
    <citation type="submission" date="2018-11" db="EMBL/GenBank/DDBJ databases">
        <authorList>
            <consortium name="Pathogen Informatics"/>
        </authorList>
    </citation>
    <scope>NUCLEOTIDE SEQUENCE [LARGE SCALE GENOMIC DNA]</scope>
</reference>
<dbReference type="AlphaFoldDB" id="A0A0R3R5X0"/>
<dbReference type="Proteomes" id="UP000280834">
    <property type="component" value="Unassembled WGS sequence"/>
</dbReference>
<reference evidence="3" key="1">
    <citation type="submission" date="2017-02" db="UniProtKB">
        <authorList>
            <consortium name="WormBaseParasite"/>
        </authorList>
    </citation>
    <scope>IDENTIFICATION</scope>
</reference>
<dbReference type="EMBL" id="UZAG01020069">
    <property type="protein sequence ID" value="VDO45711.1"/>
    <property type="molecule type" value="Genomic_DNA"/>
</dbReference>
<dbReference type="STRING" id="42155.A0A0R3R5X0"/>
<evidence type="ECO:0000313" key="1">
    <source>
        <dbReference type="EMBL" id="VDO45711.1"/>
    </source>
</evidence>
<accession>A0A0R3R5X0</accession>
<protein>
    <submittedName>
        <fullName evidence="3">t-SNARE coiled-coil homology domain-containing protein</fullName>
    </submittedName>
</protein>
<organism evidence="3">
    <name type="scientific">Brugia timori</name>
    <dbReference type="NCBI Taxonomy" id="42155"/>
    <lineage>
        <taxon>Eukaryota</taxon>
        <taxon>Metazoa</taxon>
        <taxon>Ecdysozoa</taxon>
        <taxon>Nematoda</taxon>
        <taxon>Chromadorea</taxon>
        <taxon>Rhabditida</taxon>
        <taxon>Spirurina</taxon>
        <taxon>Spiruromorpha</taxon>
        <taxon>Filarioidea</taxon>
        <taxon>Onchocercidae</taxon>
        <taxon>Brugia</taxon>
    </lineage>
</organism>